<evidence type="ECO:0000256" key="3">
    <source>
        <dbReference type="ARBA" id="ARBA00023002"/>
    </source>
</evidence>
<dbReference type="SUPFAM" id="SSF51735">
    <property type="entry name" value="NAD(P)-binding Rossmann-fold domains"/>
    <property type="match status" value="1"/>
</dbReference>
<keyword evidence="6" id="KW-1185">Reference proteome</keyword>
<keyword evidence="2" id="KW-0521">NADP</keyword>
<evidence type="ECO:0000256" key="4">
    <source>
        <dbReference type="RuleBase" id="RU000363"/>
    </source>
</evidence>
<name>A0A9Q0AUV0_9PEZI</name>
<sequence>MPPVWFITGASNGFGLSLCLRALKAGHNVIGTMRKKSKAAQALKSIEDAGGKVFELDMTEPQASVAKKVQDAEAIYGKIDVLVNNAGYSLLGPIELFTEEEANRQIQTNLFGPLYAIQAVLPGMRSRRSGTIVNISSVAGQDGLATCGLYAASKFALEGLSESLAREGAEFGISVLIVEPGGFRTNFLNAMVVNEKGLGEKNEYQGTQVDKTIQNFAAYNGKQQGDPEKGAERIWGAVTGEGQGGQVKGKVLRLPLGKDCFERISQKVDQVKKDLEMTQSLAFSTDI</sequence>
<protein>
    <submittedName>
        <fullName evidence="5">Uncharacterized protein</fullName>
    </submittedName>
</protein>
<dbReference type="PANTHER" id="PTHR43976:SF16">
    <property type="entry name" value="SHORT-CHAIN DEHYDROGENASE_REDUCTASE FAMILY PROTEIN"/>
    <property type="match status" value="1"/>
</dbReference>
<dbReference type="CDD" id="cd05374">
    <property type="entry name" value="17beta-HSD-like_SDR_c"/>
    <property type="match status" value="1"/>
</dbReference>
<evidence type="ECO:0000313" key="5">
    <source>
        <dbReference type="EMBL" id="KAI1880855.1"/>
    </source>
</evidence>
<dbReference type="Gene3D" id="3.40.50.720">
    <property type="entry name" value="NAD(P)-binding Rossmann-like Domain"/>
    <property type="match status" value="1"/>
</dbReference>
<dbReference type="EMBL" id="JAFIMR010000002">
    <property type="protein sequence ID" value="KAI1880855.1"/>
    <property type="molecule type" value="Genomic_DNA"/>
</dbReference>
<dbReference type="GO" id="GO:0016491">
    <property type="term" value="F:oxidoreductase activity"/>
    <property type="evidence" value="ECO:0007669"/>
    <property type="project" value="UniProtKB-KW"/>
</dbReference>
<dbReference type="InterPro" id="IPR051911">
    <property type="entry name" value="SDR_oxidoreductase"/>
</dbReference>
<keyword evidence="3" id="KW-0560">Oxidoreductase</keyword>
<dbReference type="PRINTS" id="PR00081">
    <property type="entry name" value="GDHRDH"/>
</dbReference>
<accession>A0A9Q0AUV0</accession>
<reference evidence="5" key="1">
    <citation type="submission" date="2021-03" db="EMBL/GenBank/DDBJ databases">
        <title>Revisited historic fungal species revealed as producer of novel bioactive compounds through whole genome sequencing and comparative genomics.</title>
        <authorList>
            <person name="Vignolle G.A."/>
            <person name="Hochenegger N."/>
            <person name="Mach R.L."/>
            <person name="Mach-Aigner A.R."/>
            <person name="Javad Rahimi M."/>
            <person name="Salim K.A."/>
            <person name="Chan C.M."/>
            <person name="Lim L.B.L."/>
            <person name="Cai F."/>
            <person name="Druzhinina I.S."/>
            <person name="U'Ren J.M."/>
            <person name="Derntl C."/>
        </authorList>
    </citation>
    <scope>NUCLEOTIDE SEQUENCE</scope>
    <source>
        <strain evidence="5">TUCIM 5799</strain>
    </source>
</reference>
<dbReference type="AlphaFoldDB" id="A0A9Q0AUV0"/>
<evidence type="ECO:0000256" key="1">
    <source>
        <dbReference type="ARBA" id="ARBA00006484"/>
    </source>
</evidence>
<dbReference type="PROSITE" id="PS00061">
    <property type="entry name" value="ADH_SHORT"/>
    <property type="match status" value="1"/>
</dbReference>
<organism evidence="5 6">
    <name type="scientific">Neoarthrinium moseri</name>
    <dbReference type="NCBI Taxonomy" id="1658444"/>
    <lineage>
        <taxon>Eukaryota</taxon>
        <taxon>Fungi</taxon>
        <taxon>Dikarya</taxon>
        <taxon>Ascomycota</taxon>
        <taxon>Pezizomycotina</taxon>
        <taxon>Sordariomycetes</taxon>
        <taxon>Xylariomycetidae</taxon>
        <taxon>Amphisphaeriales</taxon>
        <taxon>Apiosporaceae</taxon>
        <taxon>Neoarthrinium</taxon>
    </lineage>
</organism>
<proteinExistence type="inferred from homology"/>
<evidence type="ECO:0000313" key="6">
    <source>
        <dbReference type="Proteomes" id="UP000829685"/>
    </source>
</evidence>
<dbReference type="PRINTS" id="PR00080">
    <property type="entry name" value="SDRFAMILY"/>
</dbReference>
<gene>
    <name evidence="5" type="ORF">JX265_001095</name>
</gene>
<dbReference type="Proteomes" id="UP000829685">
    <property type="component" value="Unassembled WGS sequence"/>
</dbReference>
<comment type="similarity">
    <text evidence="1 4">Belongs to the short-chain dehydrogenases/reductases (SDR) family.</text>
</comment>
<dbReference type="InterPro" id="IPR036291">
    <property type="entry name" value="NAD(P)-bd_dom_sf"/>
</dbReference>
<dbReference type="InterPro" id="IPR002347">
    <property type="entry name" value="SDR_fam"/>
</dbReference>
<dbReference type="InterPro" id="IPR020904">
    <property type="entry name" value="Sc_DH/Rdtase_CS"/>
</dbReference>
<comment type="caution">
    <text evidence="5">The sequence shown here is derived from an EMBL/GenBank/DDBJ whole genome shotgun (WGS) entry which is preliminary data.</text>
</comment>
<dbReference type="PANTHER" id="PTHR43976">
    <property type="entry name" value="SHORT CHAIN DEHYDROGENASE"/>
    <property type="match status" value="1"/>
</dbReference>
<evidence type="ECO:0000256" key="2">
    <source>
        <dbReference type="ARBA" id="ARBA00022857"/>
    </source>
</evidence>
<dbReference type="Pfam" id="PF00106">
    <property type="entry name" value="adh_short"/>
    <property type="match status" value="1"/>
</dbReference>